<dbReference type="AlphaFoldDB" id="A0A420BKX7"/>
<dbReference type="OrthoDB" id="691725at2"/>
<dbReference type="PROSITE" id="PS50213">
    <property type="entry name" value="FAS1"/>
    <property type="match status" value="1"/>
</dbReference>
<gene>
    <name evidence="2" type="ORF">DFQ12_2277</name>
</gene>
<comment type="caution">
    <text evidence="2">The sequence shown here is derived from an EMBL/GenBank/DDBJ whole genome shotgun (WGS) entry which is preliminary data.</text>
</comment>
<evidence type="ECO:0000259" key="1">
    <source>
        <dbReference type="PROSITE" id="PS50213"/>
    </source>
</evidence>
<feature type="domain" description="FAS1" evidence="1">
    <location>
        <begin position="49"/>
        <end position="192"/>
    </location>
</feature>
<dbReference type="InterPro" id="IPR036378">
    <property type="entry name" value="FAS1_dom_sf"/>
</dbReference>
<evidence type="ECO:0000313" key="2">
    <source>
        <dbReference type="EMBL" id="RKE57389.1"/>
    </source>
</evidence>
<keyword evidence="3" id="KW-1185">Reference proteome</keyword>
<dbReference type="EMBL" id="RAPY01000001">
    <property type="protein sequence ID" value="RKE57389.1"/>
    <property type="molecule type" value="Genomic_DNA"/>
</dbReference>
<organism evidence="2 3">
    <name type="scientific">Sphingobacterium detergens</name>
    <dbReference type="NCBI Taxonomy" id="1145106"/>
    <lineage>
        <taxon>Bacteria</taxon>
        <taxon>Pseudomonadati</taxon>
        <taxon>Bacteroidota</taxon>
        <taxon>Sphingobacteriia</taxon>
        <taxon>Sphingobacteriales</taxon>
        <taxon>Sphingobacteriaceae</taxon>
        <taxon>Sphingobacterium</taxon>
    </lineage>
</organism>
<reference evidence="2 3" key="1">
    <citation type="submission" date="2018-09" db="EMBL/GenBank/DDBJ databases">
        <title>Genomic Encyclopedia of Type Strains, Phase III (KMG-III): the genomes of soil and plant-associated and newly described type strains.</title>
        <authorList>
            <person name="Whitman W."/>
        </authorList>
    </citation>
    <scope>NUCLEOTIDE SEQUENCE [LARGE SCALE GENOMIC DNA]</scope>
    <source>
        <strain evidence="2 3">CECT 7938</strain>
    </source>
</reference>
<dbReference type="SMART" id="SM00554">
    <property type="entry name" value="FAS1"/>
    <property type="match status" value="1"/>
</dbReference>
<proteinExistence type="predicted"/>
<accession>A0A420BKX7</accession>
<dbReference type="InterPro" id="IPR000782">
    <property type="entry name" value="FAS1_domain"/>
</dbReference>
<dbReference type="SUPFAM" id="SSF82153">
    <property type="entry name" value="FAS1 domain"/>
    <property type="match status" value="1"/>
</dbReference>
<sequence length="199" mass="22736">MNFIDNLMKKIKYIVIFFLCGFATLSLFSSCEIQENFEYDYAEDNSKLNMSAWTYIQGKDSLSLLKQAILQCKDEALYERKEKATFILPTNQAFTAYLKENKYDNIAAIPVPILKDILRYHIVKAVVNFSDPALAPSNKPIAYTTEKGQTMYLSHTSTYVGLINEGTNNQWQIRTSNLVPDNGVIHVVDHIVFLSEKTK</sequence>
<evidence type="ECO:0000313" key="3">
    <source>
        <dbReference type="Proteomes" id="UP000286246"/>
    </source>
</evidence>
<protein>
    <submittedName>
        <fullName evidence="2">Fasciclin domain-containing protein</fullName>
    </submittedName>
</protein>
<dbReference type="Pfam" id="PF02469">
    <property type="entry name" value="Fasciclin"/>
    <property type="match status" value="1"/>
</dbReference>
<dbReference type="Gene3D" id="2.30.180.10">
    <property type="entry name" value="FAS1 domain"/>
    <property type="match status" value="1"/>
</dbReference>
<name>A0A420BKX7_SPHD1</name>
<dbReference type="Proteomes" id="UP000286246">
    <property type="component" value="Unassembled WGS sequence"/>
</dbReference>